<evidence type="ECO:0000256" key="2">
    <source>
        <dbReference type="ARBA" id="ARBA00022741"/>
    </source>
</evidence>
<dbReference type="InterPro" id="IPR011009">
    <property type="entry name" value="Kinase-like_dom_sf"/>
</dbReference>
<dbReference type="Gene3D" id="1.10.510.10">
    <property type="entry name" value="Transferase(Phosphotransferase) domain 1"/>
    <property type="match status" value="1"/>
</dbReference>
<dbReference type="PROSITE" id="PS00108">
    <property type="entry name" value="PROTEIN_KINASE_ST"/>
    <property type="match status" value="1"/>
</dbReference>
<dbReference type="AlphaFoldDB" id="A0A6D2IXN0"/>
<dbReference type="InterPro" id="IPR052751">
    <property type="entry name" value="Plant_MAPKKK"/>
</dbReference>
<evidence type="ECO:0000313" key="8">
    <source>
        <dbReference type="EMBL" id="CAA7032313.1"/>
    </source>
</evidence>
<evidence type="ECO:0000256" key="6">
    <source>
        <dbReference type="RuleBase" id="RU000304"/>
    </source>
</evidence>
<gene>
    <name evidence="8" type="ORF">MERR_LOCUS19548</name>
</gene>
<dbReference type="SMART" id="SM00220">
    <property type="entry name" value="S_TKc"/>
    <property type="match status" value="1"/>
</dbReference>
<reference evidence="8" key="1">
    <citation type="submission" date="2020-01" db="EMBL/GenBank/DDBJ databases">
        <authorList>
            <person name="Mishra B."/>
        </authorList>
    </citation>
    <scope>NUCLEOTIDE SEQUENCE [LARGE SCALE GENOMIC DNA]</scope>
</reference>
<evidence type="ECO:0000313" key="9">
    <source>
        <dbReference type="Proteomes" id="UP000467841"/>
    </source>
</evidence>
<dbReference type="PANTHER" id="PTHR48011:SF25">
    <property type="entry name" value="PROTEIN KINASE DOMAIN-CONTAINING PROTEIN"/>
    <property type="match status" value="1"/>
</dbReference>
<dbReference type="InterPro" id="IPR000719">
    <property type="entry name" value="Prot_kinase_dom"/>
</dbReference>
<comment type="caution">
    <text evidence="8">The sequence shown here is derived from an EMBL/GenBank/DDBJ whole genome shotgun (WGS) entry which is preliminary data.</text>
</comment>
<feature type="domain" description="Protein kinase" evidence="7">
    <location>
        <begin position="16"/>
        <end position="279"/>
    </location>
</feature>
<dbReference type="GO" id="GO:0005524">
    <property type="term" value="F:ATP binding"/>
    <property type="evidence" value="ECO:0007669"/>
    <property type="project" value="UniProtKB-UniRule"/>
</dbReference>
<accession>A0A6D2IXN0</accession>
<dbReference type="Pfam" id="PF00069">
    <property type="entry name" value="Pkinase"/>
    <property type="match status" value="1"/>
</dbReference>
<dbReference type="PROSITE" id="PS00107">
    <property type="entry name" value="PROTEIN_KINASE_ATP"/>
    <property type="match status" value="1"/>
</dbReference>
<dbReference type="GO" id="GO:0004674">
    <property type="term" value="F:protein serine/threonine kinase activity"/>
    <property type="evidence" value="ECO:0007669"/>
    <property type="project" value="UniProtKB-KW"/>
</dbReference>
<organism evidence="8 9">
    <name type="scientific">Microthlaspi erraticum</name>
    <dbReference type="NCBI Taxonomy" id="1685480"/>
    <lineage>
        <taxon>Eukaryota</taxon>
        <taxon>Viridiplantae</taxon>
        <taxon>Streptophyta</taxon>
        <taxon>Embryophyta</taxon>
        <taxon>Tracheophyta</taxon>
        <taxon>Spermatophyta</taxon>
        <taxon>Magnoliopsida</taxon>
        <taxon>eudicotyledons</taxon>
        <taxon>Gunneridae</taxon>
        <taxon>Pentapetalae</taxon>
        <taxon>rosids</taxon>
        <taxon>malvids</taxon>
        <taxon>Brassicales</taxon>
        <taxon>Brassicaceae</taxon>
        <taxon>Coluteocarpeae</taxon>
        <taxon>Microthlaspi</taxon>
    </lineage>
</organism>
<dbReference type="Proteomes" id="UP000467841">
    <property type="component" value="Unassembled WGS sequence"/>
</dbReference>
<dbReference type="InterPro" id="IPR017441">
    <property type="entry name" value="Protein_kinase_ATP_BS"/>
</dbReference>
<name>A0A6D2IXN0_9BRAS</name>
<evidence type="ECO:0000256" key="5">
    <source>
        <dbReference type="PROSITE-ProRule" id="PRU10141"/>
    </source>
</evidence>
<dbReference type="InterPro" id="IPR008271">
    <property type="entry name" value="Ser/Thr_kinase_AS"/>
</dbReference>
<evidence type="ECO:0000256" key="3">
    <source>
        <dbReference type="ARBA" id="ARBA00022777"/>
    </source>
</evidence>
<evidence type="ECO:0000259" key="7">
    <source>
        <dbReference type="PROSITE" id="PS50011"/>
    </source>
</evidence>
<protein>
    <recommendedName>
        <fullName evidence="7">Protein kinase domain-containing protein</fullName>
    </recommendedName>
</protein>
<keyword evidence="3" id="KW-0418">Kinase</keyword>
<proteinExistence type="inferred from homology"/>
<evidence type="ECO:0000256" key="4">
    <source>
        <dbReference type="ARBA" id="ARBA00022840"/>
    </source>
</evidence>
<sequence>MVIDVSTSKISSSSWWRRGKFIGRGCFGTVNLAVNKSDGNHIFAVKSVDRAKCIPRQLESLENEIHILRSVSSSPHIVRFLGDDVTREGTSSYRNMHLEYMPRGTLADVAGQGLEENLIRRFTWCLVSALKHVHTCGFVHCDVKATNVLLGEDPGSAKLADFGSGIEIRPGKGDRTGYEARMLPRGSPLWMAPEVIRGEFQGPESDVWSLGCTIVEMITGKPPWVDDGVEALRMIGFSDEMPKLPARLSEIGRDFLGKCLRRDPSERWSCDQLLQHPFLSSSALQASPRHVFDWVDSVFEEDEEAVVSESVSESHSNFAMDRIGQLATSRGVIWESNGWLFEVRITKWRRHVSLFLIFHVRNLQRSGQVHRVFIIRRGK</sequence>
<dbReference type="SUPFAM" id="SSF56112">
    <property type="entry name" value="Protein kinase-like (PK-like)"/>
    <property type="match status" value="1"/>
</dbReference>
<keyword evidence="1" id="KW-0808">Transferase</keyword>
<dbReference type="PROSITE" id="PS50011">
    <property type="entry name" value="PROTEIN_KINASE_DOM"/>
    <property type="match status" value="1"/>
</dbReference>
<dbReference type="EMBL" id="CACVBM020001118">
    <property type="protein sequence ID" value="CAA7032313.1"/>
    <property type="molecule type" value="Genomic_DNA"/>
</dbReference>
<evidence type="ECO:0000256" key="1">
    <source>
        <dbReference type="ARBA" id="ARBA00022679"/>
    </source>
</evidence>
<dbReference type="CDD" id="cd06606">
    <property type="entry name" value="STKc_MAPKKK"/>
    <property type="match status" value="1"/>
</dbReference>
<keyword evidence="9" id="KW-1185">Reference proteome</keyword>
<dbReference type="PANTHER" id="PTHR48011">
    <property type="entry name" value="CCR4-NOT TRANSCRIPTIONAL COMPLEX SUBUNIT CAF120-RELATED"/>
    <property type="match status" value="1"/>
</dbReference>
<dbReference type="GO" id="GO:0007165">
    <property type="term" value="P:signal transduction"/>
    <property type="evidence" value="ECO:0007669"/>
    <property type="project" value="TreeGrafter"/>
</dbReference>
<keyword evidence="4 5" id="KW-0067">ATP-binding</keyword>
<dbReference type="FunFam" id="1.10.510.10:FF:001090">
    <property type="entry name" value="Serine threonine protein kinase putative"/>
    <property type="match status" value="1"/>
</dbReference>
<feature type="binding site" evidence="5">
    <location>
        <position position="46"/>
    </location>
    <ligand>
        <name>ATP</name>
        <dbReference type="ChEBI" id="CHEBI:30616"/>
    </ligand>
</feature>
<dbReference type="OrthoDB" id="275301at2759"/>
<keyword evidence="2 5" id="KW-0547">Nucleotide-binding</keyword>
<keyword evidence="6" id="KW-0723">Serine/threonine-protein kinase</keyword>
<comment type="similarity">
    <text evidence="6">Belongs to the protein kinase superfamily.</text>
</comment>